<dbReference type="Proteomes" id="UP000003351">
    <property type="component" value="Unassembled WGS sequence"/>
</dbReference>
<dbReference type="PATRIC" id="fig|888810.3.peg.22"/>
<name>F0I5D9_STRSA</name>
<dbReference type="EMBL" id="AEXW01000001">
    <property type="protein sequence ID" value="EGD32926.1"/>
    <property type="molecule type" value="Genomic_DNA"/>
</dbReference>
<evidence type="ECO:0000313" key="2">
    <source>
        <dbReference type="Proteomes" id="UP000003351"/>
    </source>
</evidence>
<dbReference type="HOGENOM" id="CLU_3189750_0_0_9"/>
<reference evidence="1 2" key="1">
    <citation type="submission" date="2011-02" db="EMBL/GenBank/DDBJ databases">
        <authorList>
            <person name="Muzny D."/>
            <person name="Qin X."/>
            <person name="Deng J."/>
            <person name="Jiang H."/>
            <person name="Liu Y."/>
            <person name="Qu J."/>
            <person name="Song X.-Z."/>
            <person name="Zhang L."/>
            <person name="Thornton R."/>
            <person name="Coyle M."/>
            <person name="Francisco L."/>
            <person name="Jackson L."/>
            <person name="Javaid M."/>
            <person name="Korchina V."/>
            <person name="Kovar C."/>
            <person name="Mata R."/>
            <person name="Mathew T."/>
            <person name="Ngo R."/>
            <person name="Nguyen L."/>
            <person name="Nguyen N."/>
            <person name="Okwuonu G."/>
            <person name="Ongeri F."/>
            <person name="Pham C."/>
            <person name="Simmons D."/>
            <person name="Wilczek-Boney K."/>
            <person name="Hale W."/>
            <person name="Jakkamsetti A."/>
            <person name="Pham P."/>
            <person name="Ruth R."/>
            <person name="San Lucas F."/>
            <person name="Warren J."/>
            <person name="Zhang J."/>
            <person name="Zhao Z."/>
            <person name="Zhou C."/>
            <person name="Zhu D."/>
            <person name="Lee S."/>
            <person name="Bess C."/>
            <person name="Blankenburg K."/>
            <person name="Forbes L."/>
            <person name="Fu Q."/>
            <person name="Gubbala S."/>
            <person name="Hirani K."/>
            <person name="Jayaseelan J.C."/>
            <person name="Lara F."/>
            <person name="Munidasa M."/>
            <person name="Palculict T."/>
            <person name="Patil S."/>
            <person name="Pu L.-L."/>
            <person name="Saada N."/>
            <person name="Tang L."/>
            <person name="Weissenberger G."/>
            <person name="Zhu Y."/>
            <person name="Hemphill L."/>
            <person name="Shang Y."/>
            <person name="Youmans B."/>
            <person name="Ayvaz T."/>
            <person name="Ross M."/>
            <person name="Santibanez J."/>
            <person name="Aqrawi P."/>
            <person name="Gross S."/>
            <person name="Joshi V."/>
            <person name="Fowler G."/>
            <person name="Nazareth L."/>
            <person name="Reid J."/>
            <person name="Worley K."/>
            <person name="Petrosino J."/>
            <person name="Highlander S."/>
            <person name="Gibbs R."/>
        </authorList>
    </citation>
    <scope>NUCLEOTIDE SEQUENCE [LARGE SCALE GENOMIC DNA]</scope>
    <source>
        <strain evidence="1 2">SK115</strain>
    </source>
</reference>
<protein>
    <submittedName>
        <fullName evidence="1">Uncharacterized protein</fullName>
    </submittedName>
</protein>
<dbReference type="AlphaFoldDB" id="F0I5D9"/>
<comment type="caution">
    <text evidence="1">The sequence shown here is derived from an EMBL/GenBank/DDBJ whole genome shotgun (WGS) entry which is preliminary data.</text>
</comment>
<proteinExistence type="predicted"/>
<accession>F0I5D9</accession>
<sequence>MVKRWGKTENETGLPLFFFLINIFLGQNGEILHPKRLSFVILENVL</sequence>
<evidence type="ECO:0000313" key="1">
    <source>
        <dbReference type="EMBL" id="EGD32926.1"/>
    </source>
</evidence>
<gene>
    <name evidence="1" type="ORF">HMPREF9382_0022</name>
</gene>
<organism evidence="1 2">
    <name type="scientific">Streptococcus sanguinis SK115</name>
    <dbReference type="NCBI Taxonomy" id="888810"/>
    <lineage>
        <taxon>Bacteria</taxon>
        <taxon>Bacillati</taxon>
        <taxon>Bacillota</taxon>
        <taxon>Bacilli</taxon>
        <taxon>Lactobacillales</taxon>
        <taxon>Streptococcaceae</taxon>
        <taxon>Streptococcus</taxon>
    </lineage>
</organism>